<evidence type="ECO:0000313" key="3">
    <source>
        <dbReference type="Proteomes" id="UP000717996"/>
    </source>
</evidence>
<comment type="caution">
    <text evidence="2">The sequence shown here is derived from an EMBL/GenBank/DDBJ whole genome shotgun (WGS) entry which is preliminary data.</text>
</comment>
<dbReference type="OrthoDB" id="29563at2759"/>
<gene>
    <name evidence="2" type="ORF">G6F51_010863</name>
</gene>
<dbReference type="EMBL" id="JAANIT010002378">
    <property type="protein sequence ID" value="KAG1536623.1"/>
    <property type="molecule type" value="Genomic_DNA"/>
</dbReference>
<evidence type="ECO:0000256" key="1">
    <source>
        <dbReference type="SAM" id="MobiDB-lite"/>
    </source>
</evidence>
<protein>
    <submittedName>
        <fullName evidence="2">Uncharacterized protein</fullName>
    </submittedName>
</protein>
<evidence type="ECO:0000313" key="2">
    <source>
        <dbReference type="EMBL" id="KAG1536623.1"/>
    </source>
</evidence>
<accession>A0A9P6Y141</accession>
<dbReference type="Proteomes" id="UP000717996">
    <property type="component" value="Unassembled WGS sequence"/>
</dbReference>
<sequence>MAPAKKSTGKKVAPAPYPIKGKQTTKASANPLIEKTPKNFGIGKMKHENEIIENGSFTQLFDRSGCSTQA</sequence>
<reference evidence="2" key="1">
    <citation type="journal article" date="2020" name="Microb. Genom.">
        <title>Genetic diversity of clinical and environmental Mucorales isolates obtained from an investigation of mucormycosis cases among solid organ transplant recipients.</title>
        <authorList>
            <person name="Nguyen M.H."/>
            <person name="Kaul D."/>
            <person name="Muto C."/>
            <person name="Cheng S.J."/>
            <person name="Richter R.A."/>
            <person name="Bruno V.M."/>
            <person name="Liu G."/>
            <person name="Beyhan S."/>
            <person name="Sundermann A.J."/>
            <person name="Mounaud S."/>
            <person name="Pasculle A.W."/>
            <person name="Nierman W.C."/>
            <person name="Driscoll E."/>
            <person name="Cumbie R."/>
            <person name="Clancy C.J."/>
            <person name="Dupont C.L."/>
        </authorList>
    </citation>
    <scope>NUCLEOTIDE SEQUENCE</scope>
    <source>
        <strain evidence="2">GL16</strain>
    </source>
</reference>
<feature type="region of interest" description="Disordered" evidence="1">
    <location>
        <begin position="1"/>
        <end position="28"/>
    </location>
</feature>
<dbReference type="AlphaFoldDB" id="A0A9P6Y141"/>
<organism evidence="2 3">
    <name type="scientific">Rhizopus oryzae</name>
    <name type="common">Mucormycosis agent</name>
    <name type="synonym">Rhizopus arrhizus var. delemar</name>
    <dbReference type="NCBI Taxonomy" id="64495"/>
    <lineage>
        <taxon>Eukaryota</taxon>
        <taxon>Fungi</taxon>
        <taxon>Fungi incertae sedis</taxon>
        <taxon>Mucoromycota</taxon>
        <taxon>Mucoromycotina</taxon>
        <taxon>Mucoromycetes</taxon>
        <taxon>Mucorales</taxon>
        <taxon>Mucorineae</taxon>
        <taxon>Rhizopodaceae</taxon>
        <taxon>Rhizopus</taxon>
    </lineage>
</organism>
<proteinExistence type="predicted"/>
<name>A0A9P6Y141_RHIOR</name>